<dbReference type="Pfam" id="PF01965">
    <property type="entry name" value="DJ-1_PfpI"/>
    <property type="match status" value="1"/>
</dbReference>
<dbReference type="GO" id="GO:0008233">
    <property type="term" value="F:peptidase activity"/>
    <property type="evidence" value="ECO:0007669"/>
    <property type="project" value="UniProtKB-KW"/>
</dbReference>
<dbReference type="InterPro" id="IPR029062">
    <property type="entry name" value="Class_I_gatase-like"/>
</dbReference>
<dbReference type="Gene3D" id="3.40.50.880">
    <property type="match status" value="1"/>
</dbReference>
<evidence type="ECO:0000259" key="1">
    <source>
        <dbReference type="Pfam" id="PF01965"/>
    </source>
</evidence>
<name>A0A7I8DT82_9FIRM</name>
<dbReference type="PANTHER" id="PTHR48094:SF5">
    <property type="entry name" value="PROTEIN DJ-1 HOMOLOG"/>
    <property type="match status" value="1"/>
</dbReference>
<evidence type="ECO:0000313" key="3">
    <source>
        <dbReference type="Proteomes" id="UP000515703"/>
    </source>
</evidence>
<dbReference type="EMBL" id="AP023368">
    <property type="protein sequence ID" value="BCK00928.1"/>
    <property type="molecule type" value="Genomic_DNA"/>
</dbReference>
<dbReference type="KEGG" id="acht:bsdcttw_39680"/>
<gene>
    <name evidence="2" type="ORF">bsdcttw_39680</name>
</gene>
<dbReference type="RefSeq" id="WP_185256553.1">
    <property type="nucleotide sequence ID" value="NZ_AP023368.1"/>
</dbReference>
<dbReference type="Proteomes" id="UP000515703">
    <property type="component" value="Chromosome"/>
</dbReference>
<keyword evidence="3" id="KW-1185">Reference proteome</keyword>
<reference evidence="2 3" key="2">
    <citation type="submission" date="2020-08" db="EMBL/GenBank/DDBJ databases">
        <authorList>
            <person name="Ueki A."/>
            <person name="Tonouchi A."/>
        </authorList>
    </citation>
    <scope>NUCLEOTIDE SEQUENCE [LARGE SCALE GENOMIC DNA]</scope>
    <source>
        <strain evidence="2 3">CTTW</strain>
    </source>
</reference>
<protein>
    <submittedName>
        <fullName evidence="2">Protease</fullName>
    </submittedName>
</protein>
<proteinExistence type="predicted"/>
<sequence length="192" mass="21505">MKVLLLLAKGFETMEFSVFIDIIGWARNDFNCNITVHTCGFTKQVISTFLVPVTVDKLLEEIHTEDYDALAIPGGFEEFGFYEEAYDERFLQIIREFHEQNKPIASVCVAALALGKSGILTGKRATTYHLGNGRRQNQLREFGAIVVDEPVVTDEKITTSYCPQTAPFVAFQLLEQLAGKELADTVRIAMGF</sequence>
<keyword evidence="2" id="KW-0645">Protease</keyword>
<dbReference type="GO" id="GO:0005737">
    <property type="term" value="C:cytoplasm"/>
    <property type="evidence" value="ECO:0007669"/>
    <property type="project" value="TreeGrafter"/>
</dbReference>
<dbReference type="CDD" id="cd03135">
    <property type="entry name" value="GATase1_DJ-1"/>
    <property type="match status" value="1"/>
</dbReference>
<dbReference type="InterPro" id="IPR050325">
    <property type="entry name" value="Prot/Nucl_acid_deglycase"/>
</dbReference>
<evidence type="ECO:0000313" key="2">
    <source>
        <dbReference type="EMBL" id="BCK00928.1"/>
    </source>
</evidence>
<organism evidence="2 3">
    <name type="scientific">Anaerocolumna chitinilytica</name>
    <dbReference type="NCBI Taxonomy" id="1727145"/>
    <lineage>
        <taxon>Bacteria</taxon>
        <taxon>Bacillati</taxon>
        <taxon>Bacillota</taxon>
        <taxon>Clostridia</taxon>
        <taxon>Lachnospirales</taxon>
        <taxon>Lachnospiraceae</taxon>
        <taxon>Anaerocolumna</taxon>
    </lineage>
</organism>
<dbReference type="PANTHER" id="PTHR48094">
    <property type="entry name" value="PROTEIN/NUCLEIC ACID DEGLYCASE DJ-1-RELATED"/>
    <property type="match status" value="1"/>
</dbReference>
<dbReference type="InterPro" id="IPR002818">
    <property type="entry name" value="DJ-1/PfpI"/>
</dbReference>
<dbReference type="SUPFAM" id="SSF52317">
    <property type="entry name" value="Class I glutamine amidotransferase-like"/>
    <property type="match status" value="1"/>
</dbReference>
<dbReference type="GO" id="GO:0006508">
    <property type="term" value="P:proteolysis"/>
    <property type="evidence" value="ECO:0007669"/>
    <property type="project" value="UniProtKB-KW"/>
</dbReference>
<dbReference type="AlphaFoldDB" id="A0A7I8DT82"/>
<keyword evidence="2" id="KW-0378">Hydrolase</keyword>
<feature type="domain" description="DJ-1/PfpI" evidence="1">
    <location>
        <begin position="1"/>
        <end position="176"/>
    </location>
</feature>
<accession>A0A7I8DT82</accession>
<reference evidence="2 3" key="1">
    <citation type="submission" date="2020-08" db="EMBL/GenBank/DDBJ databases">
        <title>Draft genome sequencing of an Anaerocolumna strain isolated from anoxic soil subjected to BSD treatment.</title>
        <authorList>
            <person name="Uek A."/>
            <person name="Tonouchi A."/>
        </authorList>
    </citation>
    <scope>NUCLEOTIDE SEQUENCE [LARGE SCALE GENOMIC DNA]</scope>
    <source>
        <strain evidence="2 3">CTTW</strain>
    </source>
</reference>